<comment type="caution">
    <text evidence="3">The sequence shown here is derived from an EMBL/GenBank/DDBJ whole genome shotgun (WGS) entry which is preliminary data.</text>
</comment>
<name>A0A0A2MGR9_9FLAO</name>
<dbReference type="InterPro" id="IPR050789">
    <property type="entry name" value="Diverse_Enzym_Activities"/>
</dbReference>
<proteinExistence type="predicted"/>
<dbReference type="RefSeq" id="WP_026980901.1">
    <property type="nucleotide sequence ID" value="NZ_AUCZ01000016.1"/>
</dbReference>
<dbReference type="OrthoDB" id="9773047at2"/>
<evidence type="ECO:0000259" key="2">
    <source>
        <dbReference type="Pfam" id="PF00144"/>
    </source>
</evidence>
<dbReference type="Pfam" id="PF00144">
    <property type="entry name" value="Beta-lactamase"/>
    <property type="match status" value="1"/>
</dbReference>
<dbReference type="PANTHER" id="PTHR43283:SF7">
    <property type="entry name" value="BETA-LACTAMASE-RELATED DOMAIN-CONTAINING PROTEIN"/>
    <property type="match status" value="1"/>
</dbReference>
<protein>
    <submittedName>
        <fullName evidence="3">Beta-lactamase</fullName>
    </submittedName>
</protein>
<dbReference type="InterPro" id="IPR012338">
    <property type="entry name" value="Beta-lactam/transpept-like"/>
</dbReference>
<organism evidence="3 4">
    <name type="scientific">Flavobacterium suncheonense GH29-5 = DSM 17707</name>
    <dbReference type="NCBI Taxonomy" id="1121899"/>
    <lineage>
        <taxon>Bacteria</taxon>
        <taxon>Pseudomonadati</taxon>
        <taxon>Bacteroidota</taxon>
        <taxon>Flavobacteriia</taxon>
        <taxon>Flavobacteriales</taxon>
        <taxon>Flavobacteriaceae</taxon>
        <taxon>Flavobacterium</taxon>
    </lineage>
</organism>
<keyword evidence="1" id="KW-0472">Membrane</keyword>
<accession>A0A0A2MGR9</accession>
<dbReference type="eggNOG" id="COG1680">
    <property type="taxonomic scope" value="Bacteria"/>
</dbReference>
<keyword evidence="4" id="KW-1185">Reference proteome</keyword>
<dbReference type="EMBL" id="JRLW01000019">
    <property type="protein sequence ID" value="KGO87500.1"/>
    <property type="molecule type" value="Genomic_DNA"/>
</dbReference>
<feature type="transmembrane region" description="Helical" evidence="1">
    <location>
        <begin position="7"/>
        <end position="25"/>
    </location>
</feature>
<reference evidence="3 4" key="1">
    <citation type="submission" date="2013-09" db="EMBL/GenBank/DDBJ databases">
        <authorList>
            <person name="Zeng Z."/>
            <person name="Chen C."/>
        </authorList>
    </citation>
    <scope>NUCLEOTIDE SEQUENCE [LARGE SCALE GENOMIC DNA]</scope>
    <source>
        <strain evidence="3 4">GH29-5</strain>
    </source>
</reference>
<dbReference type="AlphaFoldDB" id="A0A0A2MGR9"/>
<keyword evidence="1" id="KW-0812">Transmembrane</keyword>
<evidence type="ECO:0000313" key="4">
    <source>
        <dbReference type="Proteomes" id="UP000030121"/>
    </source>
</evidence>
<dbReference type="Proteomes" id="UP000030121">
    <property type="component" value="Unassembled WGS sequence"/>
</dbReference>
<gene>
    <name evidence="3" type="ORF">Q764_12830</name>
</gene>
<evidence type="ECO:0000313" key="3">
    <source>
        <dbReference type="EMBL" id="KGO87500.1"/>
    </source>
</evidence>
<keyword evidence="1" id="KW-1133">Transmembrane helix</keyword>
<feature type="domain" description="Beta-lactamase-related" evidence="2">
    <location>
        <begin position="87"/>
        <end position="354"/>
    </location>
</feature>
<evidence type="ECO:0000256" key="1">
    <source>
        <dbReference type="SAM" id="Phobius"/>
    </source>
</evidence>
<dbReference type="STRING" id="1121899.GCA_000430025_02600"/>
<dbReference type="PANTHER" id="PTHR43283">
    <property type="entry name" value="BETA-LACTAMASE-RELATED"/>
    <property type="match status" value="1"/>
</dbReference>
<sequence>MTFLKKFLKWFLIVFAGIILLMYLFDVDYLLRAVRTIYFRGYTTAFLDDYTHFPNREIKKSVGQPWAIAKDYNSVPATEALDKEHKELGTVAYLIIKNDSIWHESYFDGYGKNSKSNSFSMAKSVVSAALGKAIMEGKIKSLDQKVTDFFPELKGEFAKDVTVGDLSSMASGLSWDEKYYSPFSIVTRAYFDSDLKKVILGLNVKEKPGQSFKYLSGATQLLAMCIEKATGEYLSDYVSKNFWQPMGAENEALWQLDHAPDGIEKAYCCIASNARDFARFGKLYRDFGKWNGKQLLDSAFVAKSITPRFPESPQYGYGFWLHKINGKKLFYMRGHLGQFVIVVPEDNVIIVRLGHVKGLQTETDPHSNDLYVYFNEAYKMLEKRQ</sequence>
<dbReference type="SUPFAM" id="SSF56601">
    <property type="entry name" value="beta-lactamase/transpeptidase-like"/>
    <property type="match status" value="1"/>
</dbReference>
<dbReference type="InterPro" id="IPR001466">
    <property type="entry name" value="Beta-lactam-related"/>
</dbReference>
<dbReference type="Gene3D" id="3.40.710.10">
    <property type="entry name" value="DD-peptidase/beta-lactamase superfamily"/>
    <property type="match status" value="1"/>
</dbReference>